<dbReference type="EC" id="6.5.1.1" evidence="2"/>
<feature type="region of interest" description="Disordered" evidence="21">
    <location>
        <begin position="1"/>
        <end position="26"/>
    </location>
</feature>
<keyword evidence="5" id="KW-0548">Nucleotidyltransferase</keyword>
<evidence type="ECO:0000256" key="15">
    <source>
        <dbReference type="ARBA" id="ARBA00023172"/>
    </source>
</evidence>
<evidence type="ECO:0000256" key="19">
    <source>
        <dbReference type="ARBA" id="ARBA00029943"/>
    </source>
</evidence>
<evidence type="ECO:0000256" key="1">
    <source>
        <dbReference type="ARBA" id="ARBA00001936"/>
    </source>
</evidence>
<feature type="compositionally biased region" description="Basic and acidic residues" evidence="21">
    <location>
        <begin position="171"/>
        <end position="193"/>
    </location>
</feature>
<keyword evidence="4" id="KW-0808">Transferase</keyword>
<feature type="compositionally biased region" description="Low complexity" evidence="21">
    <location>
        <begin position="213"/>
        <end position="239"/>
    </location>
</feature>
<feature type="compositionally biased region" description="Low complexity" evidence="21">
    <location>
        <begin position="195"/>
        <end position="206"/>
    </location>
</feature>
<dbReference type="Gene3D" id="3.30.470.30">
    <property type="entry name" value="DNA ligase/mRNA capping enzyme"/>
    <property type="match status" value="1"/>
</dbReference>
<keyword evidence="14" id="KW-0238">DNA-binding</keyword>
<dbReference type="PANTHER" id="PTHR42705">
    <property type="entry name" value="BIFUNCTIONAL NON-HOMOLOGOUS END JOINING PROTEIN LIGD"/>
    <property type="match status" value="1"/>
</dbReference>
<dbReference type="Gene3D" id="3.90.920.10">
    <property type="entry name" value="DNA primase, PRIM domain"/>
    <property type="match status" value="1"/>
</dbReference>
<reference evidence="23 24" key="1">
    <citation type="submission" date="2018-05" db="EMBL/GenBank/DDBJ databases">
        <title>Chitinophaga sp. nov., isolated from rhizosphere soil of Alhagi.</title>
        <authorList>
            <person name="Liu Y."/>
        </authorList>
    </citation>
    <scope>NUCLEOTIDE SEQUENCE [LARGE SCALE GENOMIC DNA]</scope>
    <source>
        <strain evidence="23 24">T22</strain>
    </source>
</reference>
<proteinExistence type="predicted"/>
<dbReference type="GO" id="GO:0016874">
    <property type="term" value="F:ligase activity"/>
    <property type="evidence" value="ECO:0007669"/>
    <property type="project" value="UniProtKB-KW"/>
</dbReference>
<keyword evidence="17" id="KW-0464">Manganese</keyword>
<comment type="cofactor">
    <cofactor evidence="1">
        <name>Mn(2+)</name>
        <dbReference type="ChEBI" id="CHEBI:29035"/>
    </cofactor>
</comment>
<dbReference type="SUPFAM" id="SSF56091">
    <property type="entry name" value="DNA ligase/mRNA capping enzyme, catalytic domain"/>
    <property type="match status" value="1"/>
</dbReference>
<dbReference type="InterPro" id="IPR012340">
    <property type="entry name" value="NA-bd_OB-fold"/>
</dbReference>
<evidence type="ECO:0000256" key="9">
    <source>
        <dbReference type="ARBA" id="ARBA00022763"/>
    </source>
</evidence>
<evidence type="ECO:0000256" key="14">
    <source>
        <dbReference type="ARBA" id="ARBA00023125"/>
    </source>
</evidence>
<dbReference type="PROSITE" id="PS50160">
    <property type="entry name" value="DNA_LIGASE_A3"/>
    <property type="match status" value="1"/>
</dbReference>
<evidence type="ECO:0000256" key="5">
    <source>
        <dbReference type="ARBA" id="ARBA00022695"/>
    </source>
</evidence>
<evidence type="ECO:0000256" key="10">
    <source>
        <dbReference type="ARBA" id="ARBA00022801"/>
    </source>
</evidence>
<feature type="compositionally biased region" description="Basic residues" evidence="21">
    <location>
        <begin position="1"/>
        <end position="11"/>
    </location>
</feature>
<dbReference type="CDD" id="cd04865">
    <property type="entry name" value="LigD_Pol_like_2"/>
    <property type="match status" value="1"/>
</dbReference>
<dbReference type="Pfam" id="PF13298">
    <property type="entry name" value="LigD_N"/>
    <property type="match status" value="1"/>
</dbReference>
<comment type="catalytic activity">
    <reaction evidence="20">
        <text>ATP + (deoxyribonucleotide)n-3'-hydroxyl + 5'-phospho-(deoxyribonucleotide)m = (deoxyribonucleotide)n+m + AMP + diphosphate.</text>
        <dbReference type="EC" id="6.5.1.1"/>
    </reaction>
</comment>
<keyword evidence="15" id="KW-0233">DNA recombination</keyword>
<feature type="domain" description="ATP-dependent DNA ligase family profile" evidence="22">
    <location>
        <begin position="348"/>
        <end position="495"/>
    </location>
</feature>
<dbReference type="Pfam" id="PF01068">
    <property type="entry name" value="DNA_ligase_A_M"/>
    <property type="match status" value="1"/>
</dbReference>
<evidence type="ECO:0000256" key="16">
    <source>
        <dbReference type="ARBA" id="ARBA00023204"/>
    </source>
</evidence>
<evidence type="ECO:0000256" key="13">
    <source>
        <dbReference type="ARBA" id="ARBA00022932"/>
    </source>
</evidence>
<name>A0ABM6WBV3_9BACT</name>
<dbReference type="InterPro" id="IPR014146">
    <property type="entry name" value="LigD_ligase_dom"/>
</dbReference>
<feature type="compositionally biased region" description="Low complexity" evidence="21">
    <location>
        <begin position="588"/>
        <end position="637"/>
    </location>
</feature>
<evidence type="ECO:0000256" key="17">
    <source>
        <dbReference type="ARBA" id="ARBA00023211"/>
    </source>
</evidence>
<evidence type="ECO:0000256" key="3">
    <source>
        <dbReference type="ARBA" id="ARBA00022598"/>
    </source>
</evidence>
<evidence type="ECO:0000259" key="22">
    <source>
        <dbReference type="PROSITE" id="PS50160"/>
    </source>
</evidence>
<dbReference type="Proteomes" id="UP000246099">
    <property type="component" value="Chromosome"/>
</dbReference>
<dbReference type="Pfam" id="PF21686">
    <property type="entry name" value="LigD_Prim-Pol"/>
    <property type="match status" value="1"/>
</dbReference>
<evidence type="ECO:0000256" key="8">
    <source>
        <dbReference type="ARBA" id="ARBA00022741"/>
    </source>
</evidence>
<dbReference type="NCBIfam" id="TIGR02778">
    <property type="entry name" value="ligD_pol"/>
    <property type="match status" value="1"/>
</dbReference>
<keyword evidence="16" id="KW-0234">DNA repair</keyword>
<dbReference type="InterPro" id="IPR012310">
    <property type="entry name" value="DNA_ligase_ATP-dep_cent"/>
</dbReference>
<keyword evidence="13" id="KW-0239">DNA-directed DNA polymerase</keyword>
<dbReference type="EMBL" id="CP029600">
    <property type="protein sequence ID" value="AWO01400.1"/>
    <property type="molecule type" value="Genomic_DNA"/>
</dbReference>
<accession>A0ABM6WBV3</accession>
<dbReference type="Gene3D" id="3.30.1490.70">
    <property type="match status" value="1"/>
</dbReference>
<evidence type="ECO:0000256" key="12">
    <source>
        <dbReference type="ARBA" id="ARBA00022840"/>
    </source>
</evidence>
<evidence type="ECO:0000256" key="21">
    <source>
        <dbReference type="SAM" id="MobiDB-lite"/>
    </source>
</evidence>
<dbReference type="InterPro" id="IPR012309">
    <property type="entry name" value="DNA_ligase_ATP-dep_C"/>
</dbReference>
<keyword evidence="11" id="KW-0269">Exonuclease</keyword>
<dbReference type="InterPro" id="IPR014144">
    <property type="entry name" value="LigD_PE_domain"/>
</dbReference>
<keyword evidence="9" id="KW-0227">DNA damage</keyword>
<dbReference type="PANTHER" id="PTHR42705:SF2">
    <property type="entry name" value="BIFUNCTIONAL NON-HOMOLOGOUS END JOINING PROTEIN LIGD"/>
    <property type="match status" value="1"/>
</dbReference>
<evidence type="ECO:0000256" key="6">
    <source>
        <dbReference type="ARBA" id="ARBA00022722"/>
    </source>
</evidence>
<evidence type="ECO:0000256" key="2">
    <source>
        <dbReference type="ARBA" id="ARBA00012727"/>
    </source>
</evidence>
<evidence type="ECO:0000256" key="11">
    <source>
        <dbReference type="ARBA" id="ARBA00022839"/>
    </source>
</evidence>
<keyword evidence="7" id="KW-0479">Metal-binding</keyword>
<gene>
    <name evidence="23" type="primary">ligD</name>
    <name evidence="23" type="ORF">DLD77_06690</name>
</gene>
<dbReference type="InterPro" id="IPR052171">
    <property type="entry name" value="NHEJ_LigD"/>
</dbReference>
<dbReference type="InterPro" id="IPR014143">
    <property type="entry name" value="NHEJ_ligase_prk"/>
</dbReference>
<dbReference type="RefSeq" id="WP_119077613.1">
    <property type="nucleotide sequence ID" value="NZ_CP029600.1"/>
</dbReference>
<dbReference type="InterPro" id="IPR014145">
    <property type="entry name" value="LigD_pol_dom"/>
</dbReference>
<keyword evidence="12" id="KW-0067">ATP-binding</keyword>
<sequence length="941" mass="104510">MSLSTYKKKRDFKQTSEPAAGKSKGGKHIFVVQRHHATRLHYDFRLEIDGALKSWAVPKGPSLNPEDKRLAMEVEDHPYDYKDFQGEIPAGNYGAGYVYLWDKGTYELLESNGKAFDKEALREWRSGNLKVVLHGKKLKGEFALVKMKGRDENAWLLIKHKDKYAVTGKYNSEDHTPQRVIDKQRGSAGEKKAPAKTAAKSSAAKAAAKRPAKTASSKSAASKRPTKTASSKSAASSTKAAKKKAAEPTEQLTPMKEWYKPMLTTLVDEPFDREGWVFETKWDGYRTMANVEKGRAELYSRNQISFNEQYAVIRKAVEEIPHNVVLDGEIVVLGKKERSDFQSLQNYKTTRQGNLVYEVFDLLYLNGHDLKELTLLERKALLQEIISQLDNPLVQYSDHVATKGLRLFKKAAGAGWEGIIAKNGSSAYTEGNRSLNWLKIKVLNRQEAVVCGFTAPRGSRKKLGALVLGVYEGNKLEYIGHCGGGFNEQLLGEVHAKLQPYVQAGSPFDKKVTTNMPITWVKPVLVCEVKFSEWTGGGNLRQPIFIALREDKPAKQVKRELPKHITMAGKKASSGEITVNGTPVTAKAGSSAAAKKAATRKSAAGKKATAAKSPAGKKTAKAAAPAVKKMAAPGKGAAENDRTLTLNRQQVALTNQQKIYWPDEKITKGQLIDYYLEIADYLVPHLKDRPLSLHRFPNGINGQSFYQKDLDVKTIPSWLKTLPVHSASSNKTVDYLICNNEATLAYMINLGCIEVNPWLSRTGKPDAPDYIVIDLDPGEIDFKHVVTTANTVRAVLDEFDIRSFCKTSGATGLHIYIPTGARYPYETCRLFAEFVAREVHARLPDITSVTRAKSARVKKVYVDFLQNSKGQTIAAPYSVRPRPGATVSTPLHWEEVNKNLSIRNFHIGNTVKRLQAEGELWAGIMKVKNNLRAILKTVKNE</sequence>
<feature type="region of interest" description="Disordered" evidence="21">
    <location>
        <begin position="588"/>
        <end position="642"/>
    </location>
</feature>
<evidence type="ECO:0000313" key="23">
    <source>
        <dbReference type="EMBL" id="AWO01400.1"/>
    </source>
</evidence>
<organism evidence="23 24">
    <name type="scientific">Chitinophaga alhagiae</name>
    <dbReference type="NCBI Taxonomy" id="2203219"/>
    <lineage>
        <taxon>Bacteria</taxon>
        <taxon>Pseudomonadati</taxon>
        <taxon>Bacteroidota</taxon>
        <taxon>Chitinophagia</taxon>
        <taxon>Chitinophagales</taxon>
        <taxon>Chitinophagaceae</taxon>
        <taxon>Chitinophaga</taxon>
    </lineage>
</organism>
<evidence type="ECO:0000256" key="4">
    <source>
        <dbReference type="ARBA" id="ARBA00022679"/>
    </source>
</evidence>
<dbReference type="NCBIfam" id="TIGR02776">
    <property type="entry name" value="NHEJ_ligase_prk"/>
    <property type="match status" value="1"/>
</dbReference>
<keyword evidence="18" id="KW-0511">Multifunctional enzyme</keyword>
<evidence type="ECO:0000313" key="24">
    <source>
        <dbReference type="Proteomes" id="UP000246099"/>
    </source>
</evidence>
<keyword evidence="24" id="KW-1185">Reference proteome</keyword>
<dbReference type="InterPro" id="IPR016059">
    <property type="entry name" value="DNA_ligase_ATP-dep_CS"/>
</dbReference>
<evidence type="ECO:0000256" key="18">
    <source>
        <dbReference type="ARBA" id="ARBA00023268"/>
    </source>
</evidence>
<keyword evidence="8" id="KW-0547">Nucleotide-binding</keyword>
<dbReference type="SUPFAM" id="SSF50249">
    <property type="entry name" value="Nucleic acid-binding proteins"/>
    <property type="match status" value="1"/>
</dbReference>
<dbReference type="CDD" id="cd07971">
    <property type="entry name" value="OBF_DNA_ligase_LigD"/>
    <property type="match status" value="1"/>
</dbReference>
<feature type="region of interest" description="Disordered" evidence="21">
    <location>
        <begin position="169"/>
        <end position="253"/>
    </location>
</feature>
<dbReference type="Pfam" id="PF04679">
    <property type="entry name" value="DNA_ligase_A_C"/>
    <property type="match status" value="1"/>
</dbReference>
<protein>
    <recommendedName>
        <fullName evidence="2">DNA ligase (ATP)</fullName>
        <ecNumber evidence="2">6.5.1.1</ecNumber>
    </recommendedName>
    <alternativeName>
        <fullName evidence="19">NHEJ DNA polymerase</fullName>
    </alternativeName>
</protein>
<dbReference type="PROSITE" id="PS00333">
    <property type="entry name" value="DNA_LIGASE_A2"/>
    <property type="match status" value="1"/>
</dbReference>
<keyword evidence="6" id="KW-0540">Nuclease</keyword>
<keyword evidence="10" id="KW-0378">Hydrolase</keyword>
<keyword evidence="3 23" id="KW-0436">Ligase</keyword>
<dbReference type="NCBIfam" id="TIGR02779">
    <property type="entry name" value="NHEJ_ligase_lig"/>
    <property type="match status" value="1"/>
</dbReference>
<evidence type="ECO:0000256" key="20">
    <source>
        <dbReference type="ARBA" id="ARBA00034003"/>
    </source>
</evidence>
<dbReference type="Gene3D" id="2.40.50.140">
    <property type="entry name" value="Nucleic acid-binding proteins"/>
    <property type="match status" value="1"/>
</dbReference>
<dbReference type="NCBIfam" id="TIGR02777">
    <property type="entry name" value="LigD_PE_dom"/>
    <property type="match status" value="1"/>
</dbReference>
<evidence type="ECO:0000256" key="7">
    <source>
        <dbReference type="ARBA" id="ARBA00022723"/>
    </source>
</evidence>
<dbReference type="CDD" id="cd07906">
    <property type="entry name" value="Adenylation_DNA_ligase_LigD_LigC"/>
    <property type="match status" value="1"/>
</dbReference>